<name>A0A4Q0MJY0_9HYPH</name>
<protein>
    <submittedName>
        <fullName evidence="1">Tautomerase family protein</fullName>
    </submittedName>
</protein>
<dbReference type="Gene3D" id="3.30.429.10">
    <property type="entry name" value="Macrophage Migration Inhibitory Factor"/>
    <property type="match status" value="1"/>
</dbReference>
<dbReference type="EMBL" id="RYFI01000006">
    <property type="protein sequence ID" value="RXF73884.1"/>
    <property type="molecule type" value="Genomic_DNA"/>
</dbReference>
<gene>
    <name evidence="1" type="ORF">EK403_07870</name>
</gene>
<proteinExistence type="predicted"/>
<dbReference type="OrthoDB" id="9804765at2"/>
<evidence type="ECO:0000313" key="2">
    <source>
        <dbReference type="Proteomes" id="UP000289708"/>
    </source>
</evidence>
<dbReference type="Pfam" id="PF14552">
    <property type="entry name" value="Tautomerase_2"/>
    <property type="match status" value="1"/>
</dbReference>
<comment type="caution">
    <text evidence="1">The sequence shown here is derived from an EMBL/GenBank/DDBJ whole genome shotgun (WGS) entry which is preliminary data.</text>
</comment>
<keyword evidence="2" id="KW-1185">Reference proteome</keyword>
<reference evidence="1 2" key="1">
    <citation type="submission" date="2018-12" db="EMBL/GenBank/DDBJ databases">
        <title>bacterium Hansschlegelia zhihuaiae S113.</title>
        <authorList>
            <person name="He J."/>
        </authorList>
    </citation>
    <scope>NUCLEOTIDE SEQUENCE [LARGE SCALE GENOMIC DNA]</scope>
    <source>
        <strain evidence="1 2">S 113</strain>
    </source>
</reference>
<dbReference type="InterPro" id="IPR014347">
    <property type="entry name" value="Tautomerase/MIF_sf"/>
</dbReference>
<organism evidence="1 2">
    <name type="scientific">Hansschlegelia zhihuaiae</name>
    <dbReference type="NCBI Taxonomy" id="405005"/>
    <lineage>
        <taxon>Bacteria</taxon>
        <taxon>Pseudomonadati</taxon>
        <taxon>Pseudomonadota</taxon>
        <taxon>Alphaproteobacteria</taxon>
        <taxon>Hyphomicrobiales</taxon>
        <taxon>Methylopilaceae</taxon>
        <taxon>Hansschlegelia</taxon>
    </lineage>
</organism>
<sequence>MPLVRISLLKGRNEAHKHAMCEAAYEALREAFGIPENDKFVVLHEHDRAGFVYAASYLDVAHDDDLVIVQITANEGRTLDQKKALYKAIVGRFEKAAGVKPNNVLINLVEVKKENWSFGDGVAQYA</sequence>
<evidence type="ECO:0000313" key="1">
    <source>
        <dbReference type="EMBL" id="RXF73884.1"/>
    </source>
</evidence>
<dbReference type="Proteomes" id="UP000289708">
    <property type="component" value="Unassembled WGS sequence"/>
</dbReference>
<dbReference type="PANTHER" id="PTHR38460">
    <property type="entry name" value="TAUTOMERASE YOLI-RELATED"/>
    <property type="match status" value="1"/>
</dbReference>
<accession>A0A4Q0MJY0</accession>
<dbReference type="InterPro" id="IPR037479">
    <property type="entry name" value="Tauto_MSAD"/>
</dbReference>
<dbReference type="SUPFAM" id="SSF55331">
    <property type="entry name" value="Tautomerase/MIF"/>
    <property type="match status" value="1"/>
</dbReference>
<dbReference type="RefSeq" id="WP_128776956.1">
    <property type="nucleotide sequence ID" value="NZ_RYFI01000006.1"/>
</dbReference>
<dbReference type="AlphaFoldDB" id="A0A4Q0MJY0"/>
<dbReference type="PANTHER" id="PTHR38460:SF1">
    <property type="entry name" value="TAUTOMERASE YOLI-RELATED"/>
    <property type="match status" value="1"/>
</dbReference>